<dbReference type="AlphaFoldDB" id="A0A9D1DKF9"/>
<dbReference type="Proteomes" id="UP000824238">
    <property type="component" value="Unassembled WGS sequence"/>
</dbReference>
<protein>
    <submittedName>
        <fullName evidence="1">Uncharacterized protein</fullName>
    </submittedName>
</protein>
<gene>
    <name evidence="1" type="ORF">IAD36_02470</name>
</gene>
<evidence type="ECO:0000313" key="2">
    <source>
        <dbReference type="Proteomes" id="UP000824238"/>
    </source>
</evidence>
<dbReference type="EMBL" id="DVHH01000066">
    <property type="protein sequence ID" value="HIR54450.1"/>
    <property type="molecule type" value="Genomic_DNA"/>
</dbReference>
<name>A0A9D1DKF9_9FIRM</name>
<evidence type="ECO:0000313" key="1">
    <source>
        <dbReference type="EMBL" id="HIR54450.1"/>
    </source>
</evidence>
<organism evidence="1 2">
    <name type="scientific">Candidatus Scatomorpha intestinigallinarum</name>
    <dbReference type="NCBI Taxonomy" id="2840923"/>
    <lineage>
        <taxon>Bacteria</taxon>
        <taxon>Bacillati</taxon>
        <taxon>Bacillota</taxon>
        <taxon>Clostridia</taxon>
        <taxon>Eubacteriales</taxon>
        <taxon>Candidatus Scatomorpha</taxon>
    </lineage>
</organism>
<sequence length="80" mass="8505">MDIQTVGRDCVALNVHSRVSGAREAASLVRAALLLGGLEPWPRMELELFPSCGGTLIVARPSEGLAVEVADYALPFLRGN</sequence>
<reference evidence="1" key="1">
    <citation type="submission" date="2020-10" db="EMBL/GenBank/DDBJ databases">
        <authorList>
            <person name="Gilroy R."/>
        </authorList>
    </citation>
    <scope>NUCLEOTIDE SEQUENCE</scope>
    <source>
        <strain evidence="1">ChiGjej3B3-7149</strain>
    </source>
</reference>
<reference evidence="1" key="2">
    <citation type="journal article" date="2021" name="PeerJ">
        <title>Extensive microbial diversity within the chicken gut microbiome revealed by metagenomics and culture.</title>
        <authorList>
            <person name="Gilroy R."/>
            <person name="Ravi A."/>
            <person name="Getino M."/>
            <person name="Pursley I."/>
            <person name="Horton D.L."/>
            <person name="Alikhan N.F."/>
            <person name="Baker D."/>
            <person name="Gharbi K."/>
            <person name="Hall N."/>
            <person name="Watson M."/>
            <person name="Adriaenssens E.M."/>
            <person name="Foster-Nyarko E."/>
            <person name="Jarju S."/>
            <person name="Secka A."/>
            <person name="Antonio M."/>
            <person name="Oren A."/>
            <person name="Chaudhuri R.R."/>
            <person name="La Ragione R."/>
            <person name="Hildebrand F."/>
            <person name="Pallen M.J."/>
        </authorList>
    </citation>
    <scope>NUCLEOTIDE SEQUENCE</scope>
    <source>
        <strain evidence="1">ChiGjej3B3-7149</strain>
    </source>
</reference>
<accession>A0A9D1DKF9</accession>
<comment type="caution">
    <text evidence="1">The sequence shown here is derived from an EMBL/GenBank/DDBJ whole genome shotgun (WGS) entry which is preliminary data.</text>
</comment>
<proteinExistence type="predicted"/>